<keyword evidence="2" id="KW-1185">Reference proteome</keyword>
<evidence type="ECO:0000313" key="2">
    <source>
        <dbReference type="Proteomes" id="UP000093000"/>
    </source>
</evidence>
<reference evidence="1 2" key="1">
    <citation type="submission" date="2016-03" db="EMBL/GenBank/DDBJ databases">
        <title>Choanephora cucurbitarum.</title>
        <authorList>
            <person name="Min B."/>
            <person name="Park H."/>
            <person name="Park J.-H."/>
            <person name="Shin H.-D."/>
            <person name="Choi I.-G."/>
        </authorList>
    </citation>
    <scope>NUCLEOTIDE SEQUENCE [LARGE SCALE GENOMIC DNA]</scope>
    <source>
        <strain evidence="1 2">KUS-F28377</strain>
    </source>
</reference>
<dbReference type="AlphaFoldDB" id="A0A1C7NUL5"/>
<dbReference type="EMBL" id="LUGH01000019">
    <property type="protein sequence ID" value="OBZ91194.1"/>
    <property type="molecule type" value="Genomic_DNA"/>
</dbReference>
<dbReference type="InParanoid" id="A0A1C7NUL5"/>
<name>A0A1C7NUL5_9FUNG</name>
<organism evidence="1 2">
    <name type="scientific">Choanephora cucurbitarum</name>
    <dbReference type="NCBI Taxonomy" id="101091"/>
    <lineage>
        <taxon>Eukaryota</taxon>
        <taxon>Fungi</taxon>
        <taxon>Fungi incertae sedis</taxon>
        <taxon>Mucoromycota</taxon>
        <taxon>Mucoromycotina</taxon>
        <taxon>Mucoromycetes</taxon>
        <taxon>Mucorales</taxon>
        <taxon>Mucorineae</taxon>
        <taxon>Choanephoraceae</taxon>
        <taxon>Choanephoroideae</taxon>
        <taxon>Choanephora</taxon>
    </lineage>
</organism>
<gene>
    <name evidence="1" type="ORF">A0J61_00761</name>
</gene>
<evidence type="ECO:0000313" key="1">
    <source>
        <dbReference type="EMBL" id="OBZ91194.1"/>
    </source>
</evidence>
<comment type="caution">
    <text evidence="1">The sequence shown here is derived from an EMBL/GenBank/DDBJ whole genome shotgun (WGS) entry which is preliminary data.</text>
</comment>
<dbReference type="Proteomes" id="UP000093000">
    <property type="component" value="Unassembled WGS sequence"/>
</dbReference>
<protein>
    <submittedName>
        <fullName evidence="1">Uncharacterized protein</fullName>
    </submittedName>
</protein>
<sequence>MNEQVQGGSSFFKTADFHQMSSKINKTANPVVIWKRQEVLKDEITALKEEVNDLPNQKLNLYIQRRAVNMLTKDKGNKTLKGL</sequence>
<proteinExistence type="predicted"/>
<accession>A0A1C7NUL5</accession>